<accession>K9W8K3</accession>
<dbReference type="HOGENOM" id="CLU_508821_0_0_3"/>
<sequence>MELFELYLSPVDGTRFKAIVTQSSAGEGETESELPFWEGTQDWRITLIKTLESTSFHSESFSRDREQDWMVAASILASDYSAFHPSFLVNIGKALYQSLFPPGSRVEKALQKSLSVAEDKNTQLHIQLKFEADVVQRSRLADYPWELLHDGQRFLLHHQVSFSRYIAHDTVPPNLPPVEQVNVLLVSSAASDPELGLQRLSKQEQQAIHKGLEKASEAGHIRLSELEYPTLKELRTYLTEHRGDTAPHVLHFDGHGLYGKRCSNQQCRVIHKSIKVERCRVCNSVLPKPQGFLVFENEKGEADYVSAAELGVLLRQSSYSDGTSQTGGVALIVLSACQSGMAVTGESVFNGAAQNLVAQRIPAAVAMQYSISVEAATQFAEQFYWSLGQKNSLAVAVSQGREAMGVEGNQWYRPVLYLRWRDNQGGQLFAISQVDAEINSAAISLTTDLQTNKTSDILQASSSLTASQRRRLQREWDELQELYDLLGQKLRRLRKDLATEVNPAVQLQREVQIEETQRELNKLKSQIDEIEQQLG</sequence>
<dbReference type="eggNOG" id="COG4995">
    <property type="taxonomic scope" value="Bacteria"/>
</dbReference>
<dbReference type="PATRIC" id="fig|1173027.3.peg.905"/>
<feature type="domain" description="CHAT" evidence="2">
    <location>
        <begin position="92"/>
        <end position="404"/>
    </location>
</feature>
<dbReference type="RefSeq" id="WP_015180893.1">
    <property type="nucleotide sequence ID" value="NC_019738.1"/>
</dbReference>
<keyword evidence="4" id="KW-1185">Reference proteome</keyword>
<dbReference type="Proteomes" id="UP000010471">
    <property type="component" value="Chromosome"/>
</dbReference>
<dbReference type="EMBL" id="CP003630">
    <property type="protein sequence ID" value="AFZ16730.1"/>
    <property type="molecule type" value="Genomic_DNA"/>
</dbReference>
<dbReference type="AlphaFoldDB" id="K9W8K3"/>
<dbReference type="OrthoDB" id="446990at2"/>
<keyword evidence="1" id="KW-0175">Coiled coil</keyword>
<name>K9W8K3_9CYAN</name>
<evidence type="ECO:0000259" key="2">
    <source>
        <dbReference type="Pfam" id="PF12770"/>
    </source>
</evidence>
<dbReference type="InterPro" id="IPR024983">
    <property type="entry name" value="CHAT_dom"/>
</dbReference>
<dbReference type="STRING" id="1173027.Mic7113_0822"/>
<proteinExistence type="predicted"/>
<dbReference type="KEGG" id="mic:Mic7113_0822"/>
<gene>
    <name evidence="3" type="ORF">Mic7113_0822</name>
</gene>
<organism evidence="3 4">
    <name type="scientific">Allocoleopsis franciscana PCC 7113</name>
    <dbReference type="NCBI Taxonomy" id="1173027"/>
    <lineage>
        <taxon>Bacteria</taxon>
        <taxon>Bacillati</taxon>
        <taxon>Cyanobacteriota</taxon>
        <taxon>Cyanophyceae</taxon>
        <taxon>Coleofasciculales</taxon>
        <taxon>Coleofasciculaceae</taxon>
        <taxon>Allocoleopsis</taxon>
        <taxon>Allocoleopsis franciscana</taxon>
    </lineage>
</organism>
<protein>
    <recommendedName>
        <fullName evidence="2">CHAT domain-containing protein</fullName>
    </recommendedName>
</protein>
<evidence type="ECO:0000313" key="4">
    <source>
        <dbReference type="Proteomes" id="UP000010471"/>
    </source>
</evidence>
<dbReference type="Pfam" id="PF12770">
    <property type="entry name" value="CHAT"/>
    <property type="match status" value="1"/>
</dbReference>
<evidence type="ECO:0000313" key="3">
    <source>
        <dbReference type="EMBL" id="AFZ16730.1"/>
    </source>
</evidence>
<feature type="coiled-coil region" evidence="1">
    <location>
        <begin position="469"/>
        <end position="533"/>
    </location>
</feature>
<evidence type="ECO:0000256" key="1">
    <source>
        <dbReference type="SAM" id="Coils"/>
    </source>
</evidence>
<reference evidence="3 4" key="1">
    <citation type="submission" date="2012-06" db="EMBL/GenBank/DDBJ databases">
        <title>Finished chromosome of genome of Microcoleus sp. PCC 7113.</title>
        <authorList>
            <consortium name="US DOE Joint Genome Institute"/>
            <person name="Gugger M."/>
            <person name="Coursin T."/>
            <person name="Rippka R."/>
            <person name="Tandeau De Marsac N."/>
            <person name="Huntemann M."/>
            <person name="Wei C.-L."/>
            <person name="Han J."/>
            <person name="Detter J.C."/>
            <person name="Han C."/>
            <person name="Tapia R."/>
            <person name="Chen A."/>
            <person name="Kyrpides N."/>
            <person name="Mavromatis K."/>
            <person name="Markowitz V."/>
            <person name="Szeto E."/>
            <person name="Ivanova N."/>
            <person name="Pagani I."/>
            <person name="Pati A."/>
            <person name="Goodwin L."/>
            <person name="Nordberg H.P."/>
            <person name="Cantor M.N."/>
            <person name="Hua S.X."/>
            <person name="Woyke T."/>
            <person name="Kerfeld C.A."/>
        </authorList>
    </citation>
    <scope>NUCLEOTIDE SEQUENCE [LARGE SCALE GENOMIC DNA]</scope>
    <source>
        <strain evidence="3 4">PCC 7113</strain>
    </source>
</reference>